<feature type="transmembrane region" description="Helical" evidence="2">
    <location>
        <begin position="313"/>
        <end position="334"/>
    </location>
</feature>
<organism evidence="3 4">
    <name type="scientific">Caulochytrium protostelioides</name>
    <dbReference type="NCBI Taxonomy" id="1555241"/>
    <lineage>
        <taxon>Eukaryota</taxon>
        <taxon>Fungi</taxon>
        <taxon>Fungi incertae sedis</taxon>
        <taxon>Chytridiomycota</taxon>
        <taxon>Chytridiomycota incertae sedis</taxon>
        <taxon>Chytridiomycetes</taxon>
        <taxon>Caulochytriales</taxon>
        <taxon>Caulochytriaceae</taxon>
        <taxon>Caulochytrium</taxon>
    </lineage>
</organism>
<name>A0A4P9X3F3_9FUNG</name>
<keyword evidence="2" id="KW-1133">Transmembrane helix</keyword>
<evidence type="ECO:0000313" key="3">
    <source>
        <dbReference type="EMBL" id="RKO99541.1"/>
    </source>
</evidence>
<reference evidence="4" key="1">
    <citation type="journal article" date="2018" name="Nat. Microbiol.">
        <title>Leveraging single-cell genomics to expand the fungal tree of life.</title>
        <authorList>
            <person name="Ahrendt S.R."/>
            <person name="Quandt C.A."/>
            <person name="Ciobanu D."/>
            <person name="Clum A."/>
            <person name="Salamov A."/>
            <person name="Andreopoulos B."/>
            <person name="Cheng J.F."/>
            <person name="Woyke T."/>
            <person name="Pelin A."/>
            <person name="Henrissat B."/>
            <person name="Reynolds N.K."/>
            <person name="Benny G.L."/>
            <person name="Smith M.E."/>
            <person name="James T.Y."/>
            <person name="Grigoriev I.V."/>
        </authorList>
    </citation>
    <scope>NUCLEOTIDE SEQUENCE [LARGE SCALE GENOMIC DNA]</scope>
    <source>
        <strain evidence="4">ATCC 52028</strain>
    </source>
</reference>
<feature type="transmembrane region" description="Helical" evidence="2">
    <location>
        <begin position="527"/>
        <end position="548"/>
    </location>
</feature>
<feature type="compositionally biased region" description="Basic and acidic residues" evidence="1">
    <location>
        <begin position="116"/>
        <end position="130"/>
    </location>
</feature>
<dbReference type="Proteomes" id="UP000274922">
    <property type="component" value="Unassembled WGS sequence"/>
</dbReference>
<gene>
    <name evidence="3" type="ORF">CXG81DRAFT_27700</name>
</gene>
<proteinExistence type="predicted"/>
<sequence>MVEAPSSRPPAAPWLAMTAPVDLSHPPAWPPSHPPSHPPSRPPLRSPSRPPSRSPSRPPSRSPSTPPPHPIPRRSPAPAPAPDGRAAWSTDYRRHDPPPPPPPPLPWAVQDATIAAEHRDDTDRRCDGVHRPGAAPRPPWPDAARSASTVPEREAVTAVPAMPAPLPASASPWRHSSLLRDSIYDPSRSETPSASDAASRRRAAQHQAAWAEARRTLVCVVRDLGAFLPLVMLMAIRGQVSLSASLLLGGLCNVLAALAGRAAVPVQPMAYVAALALDTRASAAAVRAAGLGVAVLVGVVGGLLGAARIVRGLLASALVRGLQLSAGLLIMIQATEYLHTSHQWRYGSGQWVDTYAMALAALVLCLAVSRWFPNMAPTVLLLAGLFLTLFTMLCYPTSPLATGAAAPASGPVPWRETPLGRPLAVPLADIVLAWPPFTWRDVQQTMASMALGQLPLTLLTTIAVATPAPRADVPPRDSSTTWHAFPSVETRYTSLAVVAMNAVAAWFGGVPLGHGTADLPRVARTPLSLAALGIAQLLLGAVFGATVALQLGSFPHAILAVILLWVGLETALSEREAMTQDQMFVMIVTGGTGLAFKHGGLSLGVGVAMTAVCLVWPNVYENDEDAGLAHTRIPASAQLEMPVCVDGAAAPYEALDATDASDPVQAADAIGQQRATAACP</sequence>
<dbReference type="GO" id="GO:0015098">
    <property type="term" value="F:molybdate ion transmembrane transporter activity"/>
    <property type="evidence" value="ECO:0007669"/>
    <property type="project" value="InterPro"/>
</dbReference>
<keyword evidence="4" id="KW-1185">Reference proteome</keyword>
<evidence type="ECO:0000313" key="4">
    <source>
        <dbReference type="Proteomes" id="UP000274922"/>
    </source>
</evidence>
<feature type="transmembrane region" description="Helical" evidence="2">
    <location>
        <begin position="242"/>
        <end position="264"/>
    </location>
</feature>
<feature type="transmembrane region" description="Helical" evidence="2">
    <location>
        <begin position="554"/>
        <end position="572"/>
    </location>
</feature>
<dbReference type="InterPro" id="IPR031563">
    <property type="entry name" value="MOT1/MOT2"/>
</dbReference>
<keyword evidence="2" id="KW-0812">Transmembrane</keyword>
<feature type="transmembrane region" description="Helical" evidence="2">
    <location>
        <begin position="354"/>
        <end position="372"/>
    </location>
</feature>
<dbReference type="AlphaFoldDB" id="A0A4P9X3F3"/>
<dbReference type="STRING" id="1555241.A0A4P9X3F3"/>
<dbReference type="Pfam" id="PF16983">
    <property type="entry name" value="MFS_MOT1"/>
    <property type="match status" value="1"/>
</dbReference>
<dbReference type="PANTHER" id="PTHR31970">
    <property type="match status" value="1"/>
</dbReference>
<evidence type="ECO:0000256" key="1">
    <source>
        <dbReference type="SAM" id="MobiDB-lite"/>
    </source>
</evidence>
<keyword evidence="2" id="KW-0472">Membrane</keyword>
<dbReference type="EMBL" id="ML014277">
    <property type="protein sequence ID" value="RKO99541.1"/>
    <property type="molecule type" value="Genomic_DNA"/>
</dbReference>
<feature type="transmembrane region" description="Helical" evidence="2">
    <location>
        <begin position="284"/>
        <end position="306"/>
    </location>
</feature>
<feature type="transmembrane region" description="Helical" evidence="2">
    <location>
        <begin position="379"/>
        <end position="398"/>
    </location>
</feature>
<accession>A0A4P9X3F3</accession>
<dbReference type="PANTHER" id="PTHR31970:SF9">
    <property type="entry name" value="MOLYBDATE TRANSPORTER 2"/>
    <property type="match status" value="1"/>
</dbReference>
<feature type="region of interest" description="Disordered" evidence="1">
    <location>
        <begin position="1"/>
        <end position="153"/>
    </location>
</feature>
<protein>
    <submittedName>
        <fullName evidence="3">Uncharacterized protein</fullName>
    </submittedName>
</protein>
<feature type="compositionally biased region" description="Pro residues" evidence="1">
    <location>
        <begin position="27"/>
        <end position="81"/>
    </location>
</feature>
<dbReference type="OrthoDB" id="5402974at2759"/>
<feature type="transmembrane region" description="Helical" evidence="2">
    <location>
        <begin position="492"/>
        <end position="515"/>
    </location>
</feature>
<evidence type="ECO:0000256" key="2">
    <source>
        <dbReference type="SAM" id="Phobius"/>
    </source>
</evidence>